<organism evidence="1 2">
    <name type="scientific">Sparassis crispa</name>
    <dbReference type="NCBI Taxonomy" id="139825"/>
    <lineage>
        <taxon>Eukaryota</taxon>
        <taxon>Fungi</taxon>
        <taxon>Dikarya</taxon>
        <taxon>Basidiomycota</taxon>
        <taxon>Agaricomycotina</taxon>
        <taxon>Agaricomycetes</taxon>
        <taxon>Polyporales</taxon>
        <taxon>Sparassidaceae</taxon>
        <taxon>Sparassis</taxon>
    </lineage>
</organism>
<accession>A0A401H4M4</accession>
<dbReference type="InParanoid" id="A0A401H4M4"/>
<evidence type="ECO:0000313" key="2">
    <source>
        <dbReference type="Proteomes" id="UP000287166"/>
    </source>
</evidence>
<dbReference type="RefSeq" id="XP_027620291.1">
    <property type="nucleotide sequence ID" value="XM_027764490.1"/>
</dbReference>
<dbReference type="GeneID" id="38786295"/>
<protein>
    <submittedName>
        <fullName evidence="1">Uncharacterized protein</fullName>
    </submittedName>
</protein>
<keyword evidence="2" id="KW-1185">Reference proteome</keyword>
<comment type="caution">
    <text evidence="1">The sequence shown here is derived from an EMBL/GenBank/DDBJ whole genome shotgun (WGS) entry which is preliminary data.</text>
</comment>
<dbReference type="EMBL" id="BFAD01000016">
    <property type="protein sequence ID" value="GBE89378.1"/>
    <property type="molecule type" value="Genomic_DNA"/>
</dbReference>
<gene>
    <name evidence="1" type="ORF">SCP_1600390</name>
</gene>
<proteinExistence type="predicted"/>
<evidence type="ECO:0000313" key="1">
    <source>
        <dbReference type="EMBL" id="GBE89378.1"/>
    </source>
</evidence>
<dbReference type="Proteomes" id="UP000287166">
    <property type="component" value="Unassembled WGS sequence"/>
</dbReference>
<sequence length="346" mass="38114">MATPKIIEILAPLGATVHKLSLRGLLPPPPPTWPLPGDLPICPHGSHELCSSLAVGDASLTQEWPAVRELSLISGIVIMGDLVKAFPNASTVLLSPFMLQNVPLGDMYMQFWDHLQYVRGSFESLLCWDFHRPVHRLDMDARDLFLRNTKFMIPSVLAQSSPVVLALCVEQLFPVVSFSSRTAFWEAAFQPGSLKRLRVLQLCIVSTTTEAGQWLEMVCALLANVKTLQVLALYFGLKKPTAGQSVPPGATPLADFIERGPGFHLPEAFKVERLASGIRSLQLVSLSYGDVQIDDKELWSFHVKGETKYWCGLQDGLHAAKTEEEGQNLASALYSSGDDPVMFTFL</sequence>
<dbReference type="AlphaFoldDB" id="A0A401H4M4"/>
<reference evidence="1 2" key="1">
    <citation type="journal article" date="2018" name="Sci. Rep.">
        <title>Genome sequence of the cauliflower mushroom Sparassis crispa (Hanabiratake) and its association with beneficial usage.</title>
        <authorList>
            <person name="Kiyama R."/>
            <person name="Furutani Y."/>
            <person name="Kawaguchi K."/>
            <person name="Nakanishi T."/>
        </authorList>
    </citation>
    <scope>NUCLEOTIDE SEQUENCE [LARGE SCALE GENOMIC DNA]</scope>
</reference>
<name>A0A401H4M4_9APHY</name>